<dbReference type="GO" id="GO:0047134">
    <property type="term" value="F:protein-disulfide reductase [NAD(P)H] activity"/>
    <property type="evidence" value="ECO:0007669"/>
    <property type="project" value="UniProtKB-UniRule"/>
</dbReference>
<evidence type="ECO:0000256" key="18">
    <source>
        <dbReference type="HAMAP-Rule" id="MF_00399"/>
    </source>
</evidence>
<keyword evidence="12 18" id="KW-0520">NAD</keyword>
<evidence type="ECO:0000256" key="7">
    <source>
        <dbReference type="ARBA" id="ARBA00022729"/>
    </source>
</evidence>
<feature type="transmembrane region" description="Helical" evidence="18">
    <location>
        <begin position="480"/>
        <end position="500"/>
    </location>
</feature>
<dbReference type="Gene3D" id="3.40.30.10">
    <property type="entry name" value="Glutaredoxin"/>
    <property type="match status" value="1"/>
</dbReference>
<gene>
    <name evidence="18" type="primary">dsbD</name>
    <name evidence="21" type="ORF">C9I98_23580</name>
</gene>
<dbReference type="Pfam" id="PF11412">
    <property type="entry name" value="DsbD_N"/>
    <property type="match status" value="1"/>
</dbReference>
<feature type="disulfide bond" description="Redox-active" evidence="18">
    <location>
        <begin position="551"/>
        <end position="554"/>
    </location>
</feature>
<keyword evidence="5 18" id="KW-0997">Cell inner membrane</keyword>
<evidence type="ECO:0000256" key="4">
    <source>
        <dbReference type="ARBA" id="ARBA00022475"/>
    </source>
</evidence>
<keyword evidence="15 18" id="KW-0676">Redox-active center</keyword>
<dbReference type="PROSITE" id="PS51352">
    <property type="entry name" value="THIOREDOXIN_2"/>
    <property type="match status" value="1"/>
</dbReference>
<sequence>MTLLQRYRGLCGRLLNRFALLGLLLTSLPLLAFNLPGLSSSNQNQFVPVDEAFVFNFSQQGDRVYLDWQIKPDYYLYQHQLSVTTDTAELGHINIPNGMPYQDEFFGEVNIYTEPLTLSVPVLNATNSDTLTVRYQGCAKAGFCYPPEIRIVPLNAVAAGTDASVINASSSSAASNGNSENNNQNSAQSNASSVVSTNNKTAPSTALAATNSAPTSQQDKLAGDLAEQWWTPLVFLALGVGLAFTPCVLPMYPILSGIVLGNGQQTHGRTFRLAFTYVQGMALTYTLLGLVVASAGMQFQAALQHPYILIGLSVLFVLLAMSMFGAYTLQLPSSLQTWLNGLSNKQQGGNTGGVFSMGAISGLVCSPCTTAPLSGALIYVAQSGDLLTGAVALYALAIGMGIPLILAAMFGNKLLPKAGNWMNHVKVFFGFVLLAVPLFLLERILPPAWMPYLWSVLGIAAFGWLYHVKNTLAVSWRSSALAVLAIVGLFISVQPLYPLITGSSSPVAATSEQTVNVEFKRVTSIDDLDLALADAKASGKPVMLDFYADWCVACKEFEKYTFHDPAVAQQLQQFVLLQADVTNNTPTDFELLQQMDVLGLPTIDFWDSQGNRMEGARLTGFMKAAPFLEHLDGHSLMSK</sequence>
<comment type="function">
    <text evidence="18">Required to facilitate the formation of correct disulfide bonds in some periplasmic proteins and for the assembly of the periplasmic c-type cytochromes. Acts by transferring electrons from cytoplasmic thioredoxin to the periplasm. This transfer involves a cascade of disulfide bond formation and reduction steps.</text>
</comment>
<dbReference type="NCBIfam" id="NF001419">
    <property type="entry name" value="PRK00293.1"/>
    <property type="match status" value="1"/>
</dbReference>
<feature type="transmembrane region" description="Helical" evidence="18">
    <location>
        <begin position="273"/>
        <end position="295"/>
    </location>
</feature>
<comment type="catalytic activity">
    <reaction evidence="17 18">
        <text>[protein]-dithiol + NADP(+) = [protein]-disulfide + NADPH + H(+)</text>
        <dbReference type="Rhea" id="RHEA:18753"/>
        <dbReference type="Rhea" id="RHEA-COMP:10593"/>
        <dbReference type="Rhea" id="RHEA-COMP:10594"/>
        <dbReference type="ChEBI" id="CHEBI:15378"/>
        <dbReference type="ChEBI" id="CHEBI:29950"/>
        <dbReference type="ChEBI" id="CHEBI:50058"/>
        <dbReference type="ChEBI" id="CHEBI:57783"/>
        <dbReference type="ChEBI" id="CHEBI:58349"/>
        <dbReference type="EC" id="1.8.1.8"/>
    </reaction>
</comment>
<dbReference type="InterPro" id="IPR036249">
    <property type="entry name" value="Thioredoxin-like_sf"/>
</dbReference>
<evidence type="ECO:0000256" key="9">
    <source>
        <dbReference type="ARBA" id="ARBA00022982"/>
    </source>
</evidence>
<dbReference type="GO" id="GO:0045454">
    <property type="term" value="P:cell redox homeostasis"/>
    <property type="evidence" value="ECO:0007669"/>
    <property type="project" value="TreeGrafter"/>
</dbReference>
<evidence type="ECO:0000256" key="10">
    <source>
        <dbReference type="ARBA" id="ARBA00022989"/>
    </source>
</evidence>
<evidence type="ECO:0000256" key="6">
    <source>
        <dbReference type="ARBA" id="ARBA00022692"/>
    </source>
</evidence>
<keyword evidence="6 18" id="KW-0812">Transmembrane</keyword>
<protein>
    <recommendedName>
        <fullName evidence="18">Thiol:disulfide interchange protein DsbD</fullName>
        <ecNumber evidence="18">1.8.1.8</ecNumber>
    </recommendedName>
    <alternativeName>
        <fullName evidence="18">Protein-disulfide reductase</fullName>
        <shortName evidence="18">Disulfide reductase</shortName>
    </alternativeName>
</protein>
<evidence type="ECO:0000256" key="13">
    <source>
        <dbReference type="ARBA" id="ARBA00023136"/>
    </source>
</evidence>
<keyword evidence="3 18" id="KW-0813">Transport</keyword>
<evidence type="ECO:0000256" key="14">
    <source>
        <dbReference type="ARBA" id="ARBA00023157"/>
    </source>
</evidence>
<keyword evidence="7" id="KW-0732">Signal</keyword>
<dbReference type="HAMAP" id="MF_00399">
    <property type="entry name" value="DbsD"/>
    <property type="match status" value="1"/>
</dbReference>
<comment type="subcellular location">
    <subcellularLocation>
        <location evidence="1 18">Cell inner membrane</location>
        <topology evidence="1 18">Multi-pass membrane protein</topology>
    </subcellularLocation>
</comment>
<feature type="transmembrane region" description="Helical" evidence="18">
    <location>
        <begin position="427"/>
        <end position="445"/>
    </location>
</feature>
<evidence type="ECO:0000256" key="15">
    <source>
        <dbReference type="ARBA" id="ARBA00023284"/>
    </source>
</evidence>
<comment type="caution">
    <text evidence="21">The sequence shown here is derived from an EMBL/GenBank/DDBJ whole genome shotgun (WGS) entry which is preliminary data.</text>
</comment>
<evidence type="ECO:0000256" key="19">
    <source>
        <dbReference type="SAM" id="MobiDB-lite"/>
    </source>
</evidence>
<keyword evidence="10 18" id="KW-1133">Transmembrane helix</keyword>
<evidence type="ECO:0000259" key="20">
    <source>
        <dbReference type="PROSITE" id="PS51352"/>
    </source>
</evidence>
<dbReference type="GO" id="GO:0017004">
    <property type="term" value="P:cytochrome complex assembly"/>
    <property type="evidence" value="ECO:0007669"/>
    <property type="project" value="UniProtKB-UniRule"/>
</dbReference>
<dbReference type="InterPro" id="IPR028250">
    <property type="entry name" value="DsbDN"/>
</dbReference>
<comment type="catalytic activity">
    <reaction evidence="16 18">
        <text>[protein]-dithiol + NAD(+) = [protein]-disulfide + NADH + H(+)</text>
        <dbReference type="Rhea" id="RHEA:18749"/>
        <dbReference type="Rhea" id="RHEA-COMP:10593"/>
        <dbReference type="Rhea" id="RHEA-COMP:10594"/>
        <dbReference type="ChEBI" id="CHEBI:15378"/>
        <dbReference type="ChEBI" id="CHEBI:29950"/>
        <dbReference type="ChEBI" id="CHEBI:50058"/>
        <dbReference type="ChEBI" id="CHEBI:57540"/>
        <dbReference type="ChEBI" id="CHEBI:57945"/>
        <dbReference type="EC" id="1.8.1.8"/>
    </reaction>
</comment>
<comment type="caution">
    <text evidence="18">Lacks conserved residue(s) required for the propagation of feature annotation.</text>
</comment>
<keyword evidence="9 18" id="KW-0249">Electron transport</keyword>
<proteinExistence type="inferred from homology"/>
<dbReference type="SUPFAM" id="SSF74863">
    <property type="entry name" value="Thiol:disulfide interchange protein DsbD, N-terminal domain (DsbD-alpha)"/>
    <property type="match status" value="1"/>
</dbReference>
<dbReference type="InterPro" id="IPR013766">
    <property type="entry name" value="Thioredoxin_domain"/>
</dbReference>
<dbReference type="PANTHER" id="PTHR32234:SF0">
    <property type="entry name" value="THIOL:DISULFIDE INTERCHANGE PROTEIN DSBD"/>
    <property type="match status" value="1"/>
</dbReference>
<feature type="transmembrane region" description="Helical" evidence="18">
    <location>
        <begin position="451"/>
        <end position="468"/>
    </location>
</feature>
<dbReference type="SUPFAM" id="SSF52833">
    <property type="entry name" value="Thioredoxin-like"/>
    <property type="match status" value="1"/>
</dbReference>
<dbReference type="Proteomes" id="UP000241771">
    <property type="component" value="Unassembled WGS sequence"/>
</dbReference>
<evidence type="ECO:0000256" key="2">
    <source>
        <dbReference type="ARBA" id="ARBA00007241"/>
    </source>
</evidence>
<keyword evidence="14 18" id="KW-1015">Disulfide bond</keyword>
<accession>A0A2T3ND88</accession>
<evidence type="ECO:0000256" key="17">
    <source>
        <dbReference type="ARBA" id="ARBA00047804"/>
    </source>
</evidence>
<feature type="domain" description="Thioredoxin" evidence="20">
    <location>
        <begin position="499"/>
        <end position="636"/>
    </location>
</feature>
<keyword evidence="11 18" id="KW-0560">Oxidoreductase</keyword>
<dbReference type="InterPro" id="IPR035671">
    <property type="entry name" value="DsbD_gamma"/>
</dbReference>
<dbReference type="CDD" id="cd02953">
    <property type="entry name" value="DsbDgamma"/>
    <property type="match status" value="1"/>
</dbReference>
<dbReference type="Gene3D" id="2.60.40.1250">
    <property type="entry name" value="Thiol:disulfide interchange protein DsbD, N-terminal domain"/>
    <property type="match status" value="1"/>
</dbReference>
<feature type="disulfide bond" description="Redox-active" evidence="18">
    <location>
        <begin position="138"/>
        <end position="144"/>
    </location>
</feature>
<evidence type="ECO:0000313" key="22">
    <source>
        <dbReference type="Proteomes" id="UP000241771"/>
    </source>
</evidence>
<feature type="transmembrane region" description="Helical" evidence="18">
    <location>
        <begin position="229"/>
        <end position="252"/>
    </location>
</feature>
<keyword evidence="8 18" id="KW-0201">Cytochrome c-type biogenesis</keyword>
<dbReference type="EMBL" id="PYMA01000022">
    <property type="protein sequence ID" value="PSW12174.1"/>
    <property type="molecule type" value="Genomic_DNA"/>
</dbReference>
<dbReference type="InterPro" id="IPR022910">
    <property type="entry name" value="Thiol_diS_interchange_DbsD"/>
</dbReference>
<feature type="transmembrane region" description="Helical" evidence="18">
    <location>
        <begin position="307"/>
        <end position="329"/>
    </location>
</feature>
<evidence type="ECO:0000256" key="5">
    <source>
        <dbReference type="ARBA" id="ARBA00022519"/>
    </source>
</evidence>
<dbReference type="GO" id="GO:0005886">
    <property type="term" value="C:plasma membrane"/>
    <property type="evidence" value="ECO:0007669"/>
    <property type="project" value="UniProtKB-SubCell"/>
</dbReference>
<dbReference type="PANTHER" id="PTHR32234">
    <property type="entry name" value="THIOL:DISULFIDE INTERCHANGE PROTEIN DSBD"/>
    <property type="match status" value="1"/>
</dbReference>
<keyword evidence="13 18" id="KW-0472">Membrane</keyword>
<dbReference type="Pfam" id="PF13899">
    <property type="entry name" value="Thioredoxin_7"/>
    <property type="match status" value="1"/>
</dbReference>
<evidence type="ECO:0000256" key="8">
    <source>
        <dbReference type="ARBA" id="ARBA00022748"/>
    </source>
</evidence>
<evidence type="ECO:0000256" key="3">
    <source>
        <dbReference type="ARBA" id="ARBA00022448"/>
    </source>
</evidence>
<feature type="transmembrane region" description="Helical" evidence="18">
    <location>
        <begin position="354"/>
        <end position="379"/>
    </location>
</feature>
<dbReference type="EC" id="1.8.1.8" evidence="18"/>
<evidence type="ECO:0000256" key="11">
    <source>
        <dbReference type="ARBA" id="ARBA00023002"/>
    </source>
</evidence>
<name>A0A2T3ND88_9GAMM</name>
<feature type="transmembrane region" description="Helical" evidence="18">
    <location>
        <begin position="391"/>
        <end position="415"/>
    </location>
</feature>
<dbReference type="FunFam" id="3.40.30.10:FF:000116">
    <property type="entry name" value="Thiol:disulfide interchange protein DsbD"/>
    <property type="match status" value="1"/>
</dbReference>
<comment type="similarity">
    <text evidence="2 18">Belongs to the thioredoxin family. DsbD subfamily.</text>
</comment>
<dbReference type="InterPro" id="IPR017937">
    <property type="entry name" value="Thioredoxin_CS"/>
</dbReference>
<dbReference type="RefSeq" id="WP_107272545.1">
    <property type="nucleotide sequence ID" value="NZ_PYMA01000022.1"/>
</dbReference>
<dbReference type="AlphaFoldDB" id="A0A2T3ND88"/>
<dbReference type="Pfam" id="PF02683">
    <property type="entry name" value="DsbD_TM"/>
    <property type="match status" value="1"/>
</dbReference>
<keyword evidence="4 18" id="KW-1003">Cell membrane</keyword>
<reference evidence="21 22" key="1">
    <citation type="submission" date="2018-01" db="EMBL/GenBank/DDBJ databases">
        <title>Whole genome sequencing of Histamine producing bacteria.</title>
        <authorList>
            <person name="Butler K."/>
        </authorList>
    </citation>
    <scope>NUCLEOTIDE SEQUENCE [LARGE SCALE GENOMIC DNA]</scope>
    <source>
        <strain evidence="21 22">DSM 100436</strain>
    </source>
</reference>
<dbReference type="InterPro" id="IPR003834">
    <property type="entry name" value="Cyt_c_assmbl_TM_dom"/>
</dbReference>
<evidence type="ECO:0000256" key="1">
    <source>
        <dbReference type="ARBA" id="ARBA00004429"/>
    </source>
</evidence>
<feature type="region of interest" description="Disordered" evidence="19">
    <location>
        <begin position="169"/>
        <end position="198"/>
    </location>
</feature>
<organism evidence="21 22">
    <name type="scientific">Photobacterium sanctipauli</name>
    <dbReference type="NCBI Taxonomy" id="1342794"/>
    <lineage>
        <taxon>Bacteria</taxon>
        <taxon>Pseudomonadati</taxon>
        <taxon>Pseudomonadota</taxon>
        <taxon>Gammaproteobacteria</taxon>
        <taxon>Vibrionales</taxon>
        <taxon>Vibrionaceae</taxon>
        <taxon>Photobacterium</taxon>
    </lineage>
</organism>
<dbReference type="InterPro" id="IPR036929">
    <property type="entry name" value="DsbDN_sf"/>
</dbReference>
<dbReference type="PROSITE" id="PS00194">
    <property type="entry name" value="THIOREDOXIN_1"/>
    <property type="match status" value="1"/>
</dbReference>
<evidence type="ECO:0000313" key="21">
    <source>
        <dbReference type="EMBL" id="PSW12174.1"/>
    </source>
</evidence>
<evidence type="ECO:0000256" key="12">
    <source>
        <dbReference type="ARBA" id="ARBA00023027"/>
    </source>
</evidence>
<evidence type="ECO:0000256" key="16">
    <source>
        <dbReference type="ARBA" id="ARBA00047388"/>
    </source>
</evidence>
<keyword evidence="22" id="KW-1185">Reference proteome</keyword>
<dbReference type="GO" id="GO:0009055">
    <property type="term" value="F:electron transfer activity"/>
    <property type="evidence" value="ECO:0007669"/>
    <property type="project" value="UniProtKB-UniRule"/>
</dbReference>